<dbReference type="EMBL" id="VNKQ01000004">
    <property type="protein sequence ID" value="KAG0651696.1"/>
    <property type="molecule type" value="Genomic_DNA"/>
</dbReference>
<accession>A0A9P6VNI8</accession>
<reference evidence="3" key="1">
    <citation type="submission" date="2019-07" db="EMBL/GenBank/DDBJ databases">
        <title>Hyphodiscus hymeniophilus genome sequencing and assembly.</title>
        <authorList>
            <person name="Kramer G."/>
            <person name="Nodwell J."/>
        </authorList>
    </citation>
    <scope>NUCLEOTIDE SEQUENCE</scope>
    <source>
        <strain evidence="3">ATCC 34498</strain>
    </source>
</reference>
<evidence type="ECO:0000313" key="3">
    <source>
        <dbReference type="EMBL" id="KAG0651696.1"/>
    </source>
</evidence>
<keyword evidence="4" id="KW-1185">Reference proteome</keyword>
<name>A0A9P6VNI8_9HELO</name>
<dbReference type="AlphaFoldDB" id="A0A9P6VNI8"/>
<evidence type="ECO:0000313" key="4">
    <source>
        <dbReference type="Proteomes" id="UP000785200"/>
    </source>
</evidence>
<keyword evidence="2" id="KW-0812">Transmembrane</keyword>
<dbReference type="OrthoDB" id="10267969at2759"/>
<dbReference type="Proteomes" id="UP000785200">
    <property type="component" value="Unassembled WGS sequence"/>
</dbReference>
<keyword evidence="2" id="KW-0472">Membrane</keyword>
<feature type="transmembrane region" description="Helical" evidence="2">
    <location>
        <begin position="50"/>
        <end position="71"/>
    </location>
</feature>
<gene>
    <name evidence="3" type="ORF">D0Z07_1666</name>
</gene>
<proteinExistence type="predicted"/>
<protein>
    <submittedName>
        <fullName evidence="3">Uncharacterized protein</fullName>
    </submittedName>
</protein>
<evidence type="ECO:0000256" key="2">
    <source>
        <dbReference type="SAM" id="Phobius"/>
    </source>
</evidence>
<dbReference type="Gene3D" id="2.60.120.260">
    <property type="entry name" value="Galactose-binding domain-like"/>
    <property type="match status" value="1"/>
</dbReference>
<evidence type="ECO:0000256" key="1">
    <source>
        <dbReference type="SAM" id="MobiDB-lite"/>
    </source>
</evidence>
<keyword evidence="2" id="KW-1133">Transmembrane helix</keyword>
<comment type="caution">
    <text evidence="3">The sequence shown here is derived from an EMBL/GenBank/DDBJ whole genome shotgun (WGS) entry which is preliminary data.</text>
</comment>
<feature type="region of interest" description="Disordered" evidence="1">
    <location>
        <begin position="1"/>
        <end position="20"/>
    </location>
</feature>
<organism evidence="3 4">
    <name type="scientific">Hyphodiscus hymeniophilus</name>
    <dbReference type="NCBI Taxonomy" id="353542"/>
    <lineage>
        <taxon>Eukaryota</taxon>
        <taxon>Fungi</taxon>
        <taxon>Dikarya</taxon>
        <taxon>Ascomycota</taxon>
        <taxon>Pezizomycotina</taxon>
        <taxon>Leotiomycetes</taxon>
        <taxon>Helotiales</taxon>
        <taxon>Hyphodiscaceae</taxon>
        <taxon>Hyphodiscus</taxon>
    </lineage>
</organism>
<sequence length="503" mass="55799">METPPPWSTPESSPPDIGDTARQLKKTFQYKNSPGLSSRRGSNEFQRTRLQTFIIVTWTVALIFGGLWWLLDGERQSIVFNHSFNVLPGPPSLDGLRFIDAGHPYIRYVGRWASSPDKTQKDGCFPGVYFDFTFNGSNTILVSLHNTNLSARLPSSASKAVPSLPLLMAANASQAEPISLLARVDHDDYIVLPNASSIVLIRKGNLEPDARHEVRIIAPMFRGEVVETLQVEGIWIDEEGQLLPPEPDLAAKAPKTDATVFAHPQRKMLEIVTDLLGSLAGRDKRESTRSRGSILSGVVGWEYLLGEMFGVDHVTIGMDGMCLMQDCIGGRGSPAGLGDVFFQSGPIGSPQYSQPWLFEGYVPEVMNAGVFEGFRLGQGFHSEPLWGSPIFVMRPLRGQLEHVTQSVVDRLRSEGDLSVFWRLDTSGWLNTDEALKGPAEDQDFFLDEESSSKQWRLTERGNQRVAILLHTHVCQYLATDADRCAFVPLEVYQTGYEQAGEDD</sequence>